<evidence type="ECO:0000256" key="7">
    <source>
        <dbReference type="ARBA" id="ARBA00022840"/>
    </source>
</evidence>
<evidence type="ECO:0000256" key="5">
    <source>
        <dbReference type="ARBA" id="ARBA00022801"/>
    </source>
</evidence>
<organism evidence="13">
    <name type="scientific">human gut metagenome</name>
    <dbReference type="NCBI Taxonomy" id="408170"/>
    <lineage>
        <taxon>unclassified sequences</taxon>
        <taxon>metagenomes</taxon>
        <taxon>organismal metagenomes</taxon>
    </lineage>
</organism>
<dbReference type="PANTHER" id="PTHR30153">
    <property type="entry name" value="REPLICATIVE DNA HELICASE DNAB"/>
    <property type="match status" value="1"/>
</dbReference>
<dbReference type="InterPro" id="IPR007693">
    <property type="entry name" value="DNA_helicase_DnaB-like_N"/>
</dbReference>
<keyword evidence="5" id="KW-0378">Hydrolase</keyword>
<sequence length="339" mass="37539">MALRTMPNNIEAEKSVLGACFLSKYALEKACDNLSQEKFFDEKNGKIFAAISKMHEEKTPLDLTTLTTELQNRNTLHEIGGVEYLTEILNFVPTATNIDYYIKDVEESALLRNLIETATSIATDGYNTEDDVNETLDSAERKILNIVKNRKTTEFKSIQEVMARTEANLEQLAESKGEVTGLATGWYDLDKLTAGLHENQLIIIAARPAMGKTAFALNLATNVAINSGKTVALFNLEMGAEQLANRIISSLGQIEGYKLQTGRLMNEDWKRVNEAVSQLEDANMFIDDTPGITVGEIRAKCRRLASSEKGLGLIIIDYLQLISGGKNYGSNRQQEVSDV</sequence>
<evidence type="ECO:0000256" key="8">
    <source>
        <dbReference type="ARBA" id="ARBA00023125"/>
    </source>
</evidence>
<dbReference type="Pfam" id="PF03796">
    <property type="entry name" value="DnaB_C"/>
    <property type="match status" value="1"/>
</dbReference>
<dbReference type="EC" id="5.6.2.3" evidence="10"/>
<dbReference type="GO" id="GO:0003677">
    <property type="term" value="F:DNA binding"/>
    <property type="evidence" value="ECO:0007669"/>
    <property type="project" value="UniProtKB-KW"/>
</dbReference>
<evidence type="ECO:0000256" key="4">
    <source>
        <dbReference type="ARBA" id="ARBA00022741"/>
    </source>
</evidence>
<dbReference type="InterPro" id="IPR016136">
    <property type="entry name" value="DNA_helicase_N/primase_C"/>
</dbReference>
<keyword evidence="2" id="KW-0639">Primosome</keyword>
<evidence type="ECO:0000256" key="1">
    <source>
        <dbReference type="ARBA" id="ARBA00008428"/>
    </source>
</evidence>
<dbReference type="GO" id="GO:0016787">
    <property type="term" value="F:hydrolase activity"/>
    <property type="evidence" value="ECO:0007669"/>
    <property type="project" value="UniProtKB-KW"/>
</dbReference>
<dbReference type="InterPro" id="IPR036185">
    <property type="entry name" value="DNA_heli_DnaB-like_N_sf"/>
</dbReference>
<comment type="caution">
    <text evidence="13">The sequence shown here is derived from an EMBL/GenBank/DDBJ whole genome shotgun (WGS) entry which is preliminary data.</text>
</comment>
<accession>K1RR08</accession>
<keyword evidence="8" id="KW-0238">DNA-binding</keyword>
<keyword evidence="6 13" id="KW-0347">Helicase</keyword>
<dbReference type="EMBL" id="AJWZ01011233">
    <property type="protein sequence ID" value="EKC45984.1"/>
    <property type="molecule type" value="Genomic_DNA"/>
</dbReference>
<dbReference type="InterPro" id="IPR007694">
    <property type="entry name" value="DNA_helicase_DnaB-like_C"/>
</dbReference>
<evidence type="ECO:0000256" key="10">
    <source>
        <dbReference type="ARBA" id="ARBA00044969"/>
    </source>
</evidence>
<keyword evidence="4" id="KW-0547">Nucleotide-binding</keyword>
<feature type="domain" description="SF4 helicase" evidence="12">
    <location>
        <begin position="175"/>
        <end position="339"/>
    </location>
</feature>
<reference evidence="13" key="1">
    <citation type="journal article" date="2013" name="Environ. Microbiol.">
        <title>Microbiota from the distal guts of lean and obese adolescents exhibit partial functional redundancy besides clear differences in community structure.</title>
        <authorList>
            <person name="Ferrer M."/>
            <person name="Ruiz A."/>
            <person name="Lanza F."/>
            <person name="Haange S.B."/>
            <person name="Oberbach A."/>
            <person name="Till H."/>
            <person name="Bargiela R."/>
            <person name="Campoy C."/>
            <person name="Segura M.T."/>
            <person name="Richter M."/>
            <person name="von Bergen M."/>
            <person name="Seifert J."/>
            <person name="Suarez A."/>
        </authorList>
    </citation>
    <scope>NUCLEOTIDE SEQUENCE</scope>
</reference>
<dbReference type="GO" id="GO:0006269">
    <property type="term" value="P:DNA replication, synthesis of primer"/>
    <property type="evidence" value="ECO:0007669"/>
    <property type="project" value="UniProtKB-KW"/>
</dbReference>
<keyword evidence="9" id="KW-0413">Isomerase</keyword>
<dbReference type="FunFam" id="1.10.860.10:FF:000001">
    <property type="entry name" value="Replicative DNA helicase"/>
    <property type="match status" value="1"/>
</dbReference>
<evidence type="ECO:0000259" key="12">
    <source>
        <dbReference type="PROSITE" id="PS51199"/>
    </source>
</evidence>
<comment type="similarity">
    <text evidence="1">Belongs to the helicase family. DnaB subfamily.</text>
</comment>
<dbReference type="InterPro" id="IPR027417">
    <property type="entry name" value="P-loop_NTPase"/>
</dbReference>
<dbReference type="SUPFAM" id="SSF48024">
    <property type="entry name" value="N-terminal domain of DnaB helicase"/>
    <property type="match status" value="1"/>
</dbReference>
<gene>
    <name evidence="13" type="ORF">OBE_16579</name>
</gene>
<dbReference type="PROSITE" id="PS51199">
    <property type="entry name" value="SF4_HELICASE"/>
    <property type="match status" value="1"/>
</dbReference>
<dbReference type="GO" id="GO:1990077">
    <property type="term" value="C:primosome complex"/>
    <property type="evidence" value="ECO:0007669"/>
    <property type="project" value="UniProtKB-KW"/>
</dbReference>
<dbReference type="Gene3D" id="1.10.860.10">
    <property type="entry name" value="DNAb Helicase, Chain A"/>
    <property type="match status" value="1"/>
</dbReference>
<evidence type="ECO:0000313" key="13">
    <source>
        <dbReference type="EMBL" id="EKC45984.1"/>
    </source>
</evidence>
<keyword evidence="3" id="KW-0235">DNA replication</keyword>
<dbReference type="SUPFAM" id="SSF52540">
    <property type="entry name" value="P-loop containing nucleoside triphosphate hydrolases"/>
    <property type="match status" value="1"/>
</dbReference>
<name>K1RR08_9ZZZZ</name>
<dbReference type="Pfam" id="PF00772">
    <property type="entry name" value="DnaB"/>
    <property type="match status" value="1"/>
</dbReference>
<evidence type="ECO:0000256" key="2">
    <source>
        <dbReference type="ARBA" id="ARBA00022515"/>
    </source>
</evidence>
<dbReference type="GO" id="GO:0005524">
    <property type="term" value="F:ATP binding"/>
    <property type="evidence" value="ECO:0007669"/>
    <property type="project" value="UniProtKB-KW"/>
</dbReference>
<feature type="non-terminal residue" evidence="13">
    <location>
        <position position="339"/>
    </location>
</feature>
<keyword evidence="7" id="KW-0067">ATP-binding</keyword>
<evidence type="ECO:0000256" key="11">
    <source>
        <dbReference type="ARBA" id="ARBA00048954"/>
    </source>
</evidence>
<evidence type="ECO:0000256" key="3">
    <source>
        <dbReference type="ARBA" id="ARBA00022705"/>
    </source>
</evidence>
<dbReference type="GO" id="GO:0043139">
    <property type="term" value="F:5'-3' DNA helicase activity"/>
    <property type="evidence" value="ECO:0007669"/>
    <property type="project" value="UniProtKB-EC"/>
</dbReference>
<evidence type="ECO:0000256" key="6">
    <source>
        <dbReference type="ARBA" id="ARBA00022806"/>
    </source>
</evidence>
<evidence type="ECO:0000256" key="9">
    <source>
        <dbReference type="ARBA" id="ARBA00023235"/>
    </source>
</evidence>
<protein>
    <recommendedName>
        <fullName evidence="10">DNA 5'-3' helicase</fullName>
        <ecNumber evidence="10">5.6.2.3</ecNumber>
    </recommendedName>
</protein>
<dbReference type="AlphaFoldDB" id="K1RR08"/>
<comment type="catalytic activity">
    <reaction evidence="11">
        <text>ATP + H2O = ADP + phosphate + H(+)</text>
        <dbReference type="Rhea" id="RHEA:13065"/>
        <dbReference type="ChEBI" id="CHEBI:15377"/>
        <dbReference type="ChEBI" id="CHEBI:15378"/>
        <dbReference type="ChEBI" id="CHEBI:30616"/>
        <dbReference type="ChEBI" id="CHEBI:43474"/>
        <dbReference type="ChEBI" id="CHEBI:456216"/>
        <dbReference type="EC" id="5.6.2.3"/>
    </reaction>
</comment>
<dbReference type="PANTHER" id="PTHR30153:SF2">
    <property type="entry name" value="REPLICATIVE DNA HELICASE"/>
    <property type="match status" value="1"/>
</dbReference>
<proteinExistence type="inferred from homology"/>
<dbReference type="Gene3D" id="3.40.50.300">
    <property type="entry name" value="P-loop containing nucleotide triphosphate hydrolases"/>
    <property type="match status" value="1"/>
</dbReference>
<dbReference type="GO" id="GO:0005829">
    <property type="term" value="C:cytosol"/>
    <property type="evidence" value="ECO:0007669"/>
    <property type="project" value="TreeGrafter"/>
</dbReference>